<keyword evidence="9" id="KW-1185">Reference proteome</keyword>
<dbReference type="GO" id="GO:0007265">
    <property type="term" value="P:Ras protein signal transduction"/>
    <property type="evidence" value="ECO:0007669"/>
    <property type="project" value="TreeGrafter"/>
</dbReference>
<dbReference type="PROSITE" id="PS50009">
    <property type="entry name" value="RASGEF_CAT"/>
    <property type="match status" value="1"/>
</dbReference>
<dbReference type="CDD" id="cd06224">
    <property type="entry name" value="REM"/>
    <property type="match status" value="1"/>
</dbReference>
<feature type="compositionally biased region" description="Low complexity" evidence="4">
    <location>
        <begin position="1346"/>
        <end position="1356"/>
    </location>
</feature>
<dbReference type="CDD" id="cd00155">
    <property type="entry name" value="RasGEF"/>
    <property type="match status" value="1"/>
</dbReference>
<feature type="compositionally biased region" description="Polar residues" evidence="4">
    <location>
        <begin position="640"/>
        <end position="663"/>
    </location>
</feature>
<evidence type="ECO:0000259" key="5">
    <source>
        <dbReference type="PROSITE" id="PS50009"/>
    </source>
</evidence>
<feature type="compositionally biased region" description="Low complexity" evidence="4">
    <location>
        <begin position="292"/>
        <end position="302"/>
    </location>
</feature>
<dbReference type="EMBL" id="VFQX01000066">
    <property type="protein sequence ID" value="KAF0972661.1"/>
    <property type="molecule type" value="Genomic_DNA"/>
</dbReference>
<dbReference type="Proteomes" id="UP000444721">
    <property type="component" value="Unassembled WGS sequence"/>
</dbReference>
<accession>A0A6A5BDI2</accession>
<dbReference type="InterPro" id="IPR023578">
    <property type="entry name" value="Ras_GEF_dom_sf"/>
</dbReference>
<dbReference type="GO" id="GO:0005085">
    <property type="term" value="F:guanyl-nucleotide exchange factor activity"/>
    <property type="evidence" value="ECO:0007669"/>
    <property type="project" value="UniProtKB-KW"/>
</dbReference>
<evidence type="ECO:0000259" key="6">
    <source>
        <dbReference type="PROSITE" id="PS50212"/>
    </source>
</evidence>
<dbReference type="InterPro" id="IPR027007">
    <property type="entry name" value="C2_DOCK-type_domain"/>
</dbReference>
<feature type="region of interest" description="Disordered" evidence="4">
    <location>
        <begin position="250"/>
        <end position="321"/>
    </location>
</feature>
<protein>
    <recommendedName>
        <fullName evidence="10">C2 DOCK-type domain-containing protein</fullName>
    </recommendedName>
</protein>
<feature type="compositionally biased region" description="Polar residues" evidence="4">
    <location>
        <begin position="395"/>
        <end position="408"/>
    </location>
</feature>
<feature type="compositionally biased region" description="Low complexity" evidence="4">
    <location>
        <begin position="731"/>
        <end position="747"/>
    </location>
</feature>
<feature type="compositionally biased region" description="Polar residues" evidence="4">
    <location>
        <begin position="142"/>
        <end position="156"/>
    </location>
</feature>
<feature type="region of interest" description="Disordered" evidence="4">
    <location>
        <begin position="120"/>
        <end position="156"/>
    </location>
</feature>
<feature type="compositionally biased region" description="Polar residues" evidence="4">
    <location>
        <begin position="444"/>
        <end position="457"/>
    </location>
</feature>
<proteinExistence type="inferred from homology"/>
<organism evidence="8 9">
    <name type="scientific">Naegleria fowleri</name>
    <name type="common">Brain eating amoeba</name>
    <dbReference type="NCBI Taxonomy" id="5763"/>
    <lineage>
        <taxon>Eukaryota</taxon>
        <taxon>Discoba</taxon>
        <taxon>Heterolobosea</taxon>
        <taxon>Tetramitia</taxon>
        <taxon>Eutetramitia</taxon>
        <taxon>Vahlkampfiidae</taxon>
        <taxon>Naegleria</taxon>
    </lineage>
</organism>
<dbReference type="Pfam" id="PF00617">
    <property type="entry name" value="RasGEF"/>
    <property type="match status" value="1"/>
</dbReference>
<feature type="region of interest" description="Disordered" evidence="4">
    <location>
        <begin position="1334"/>
        <end position="1360"/>
    </location>
</feature>
<feature type="domain" description="Ras-GEF" evidence="5">
    <location>
        <begin position="2456"/>
        <end position="2701"/>
    </location>
</feature>
<feature type="compositionally biased region" description="Polar residues" evidence="4">
    <location>
        <begin position="53"/>
        <end position="66"/>
    </location>
</feature>
<feature type="compositionally biased region" description="Low complexity" evidence="4">
    <location>
        <begin position="676"/>
        <end position="689"/>
    </location>
</feature>
<feature type="region of interest" description="Disordered" evidence="4">
    <location>
        <begin position="1"/>
        <end position="104"/>
    </location>
</feature>
<feature type="region of interest" description="Disordered" evidence="4">
    <location>
        <begin position="640"/>
        <end position="702"/>
    </location>
</feature>
<feature type="region of interest" description="Disordered" evidence="4">
    <location>
        <begin position="185"/>
        <end position="233"/>
    </location>
</feature>
<feature type="compositionally biased region" description="Pro residues" evidence="4">
    <location>
        <begin position="28"/>
        <end position="37"/>
    </location>
</feature>
<dbReference type="VEuPathDB" id="AmoebaDB:NfTy_047740"/>
<evidence type="ECO:0000256" key="1">
    <source>
        <dbReference type="ARBA" id="ARBA00022658"/>
    </source>
</evidence>
<dbReference type="Gene3D" id="1.10.840.10">
    <property type="entry name" value="Ras guanine-nucleotide exchange factors catalytic domain"/>
    <property type="match status" value="1"/>
</dbReference>
<evidence type="ECO:0000313" key="8">
    <source>
        <dbReference type="EMBL" id="KAF0972661.1"/>
    </source>
</evidence>
<dbReference type="GO" id="GO:0005886">
    <property type="term" value="C:plasma membrane"/>
    <property type="evidence" value="ECO:0007669"/>
    <property type="project" value="TreeGrafter"/>
</dbReference>
<evidence type="ECO:0000259" key="7">
    <source>
        <dbReference type="PROSITE" id="PS51650"/>
    </source>
</evidence>
<dbReference type="PROSITE" id="PS50212">
    <property type="entry name" value="RASGEF_NTER"/>
    <property type="match status" value="1"/>
</dbReference>
<dbReference type="VEuPathDB" id="AmoebaDB:FDP41_008910"/>
<dbReference type="Gene3D" id="1.20.870.10">
    <property type="entry name" value="Son of sevenless (SoS) protein Chain: S domain 1"/>
    <property type="match status" value="1"/>
</dbReference>
<feature type="domain" description="C2 DOCK-type" evidence="7">
    <location>
        <begin position="1404"/>
        <end position="1602"/>
    </location>
</feature>
<evidence type="ECO:0008006" key="10">
    <source>
        <dbReference type="Google" id="ProtNLM"/>
    </source>
</evidence>
<evidence type="ECO:0000256" key="4">
    <source>
        <dbReference type="SAM" id="MobiDB-lite"/>
    </source>
</evidence>
<dbReference type="PANTHER" id="PTHR23113">
    <property type="entry name" value="GUANINE NUCLEOTIDE EXCHANGE FACTOR"/>
    <property type="match status" value="1"/>
</dbReference>
<feature type="compositionally biased region" description="Low complexity" evidence="4">
    <location>
        <begin position="926"/>
        <end position="952"/>
    </location>
</feature>
<dbReference type="SUPFAM" id="SSF48366">
    <property type="entry name" value="Ras GEF"/>
    <property type="match status" value="1"/>
</dbReference>
<dbReference type="PANTHER" id="PTHR23113:SF370">
    <property type="entry name" value="RAS GUANINE NUCLEOTIDE EXCHANGE FACTOR P"/>
    <property type="match status" value="1"/>
</dbReference>
<feature type="compositionally biased region" description="Low complexity" evidence="4">
    <location>
        <begin position="341"/>
        <end position="385"/>
    </location>
</feature>
<dbReference type="VEuPathDB" id="AmoebaDB:NF0070100"/>
<feature type="domain" description="N-terminal Ras-GEF" evidence="6">
    <location>
        <begin position="2279"/>
        <end position="2401"/>
    </location>
</feature>
<sequence>MSSNTNFINRWPPHNSTASSGSGSNTSSPPPLPPSRPSKPARNMSAIPGLDSSPLNSNNTFSTMESLSKKRQLEQKVTSGDNQSPSSSSMSRASMMNPTTPTTNFSALRNQIATAFQNNNHSHATTPSSTNSTTSVRPSALSPRNNNSITTQPVTSTIGFENTSSISVETTLSSSTLASIKNRGNSLLRSNNNTDNNESTSITMWPKLRSTNSNNNNNNTAVGSTSSGETTTSTSALKKNIFIIKQQQEEIKSTEEKMTQQSAQSSTSPRPPIPSRGGSVSRFGESTMVHPSSSSSSSSSSSTLVASSHKEGIRDQNHQLSPRSVFATFIGQTATQKEELPGSSSTTQTSSPRSHHQQQQQHSPCSSLSPSTASSSPSKVLSLHQNKVTEPPKESSPQKATTSTTPSWVLNRKIHSENPSSSSSSPVTSSKQWPPQKQQQQQQEASPTTPTYNHQLPSSHESSSSLSVSPATNKALSGSTSSTVGGASPTINRFLWNTKKQQFDQQQQQQPKNDEASSSSSSPSTPPPLPSLLRKPTLKIGSVSPGSNHNNEGSSSNSGGNFENHQSSSPTVTNLSNSSTSSTLSRFKERPPPSVPSVSLTNEREQGVGLLCKSDTTISKNSLVSPRSNSLLNKDCLVESNGSDSLHSEPNTTNSNIKTSSQAIPFKKQPPPLPPSKTTSSLSSSISNSPVPPITERKTSPFSINSTTTYSLEEYSSSSSTSQKKKCLDQDSSSTSTPSTSPISCDSSNTLYSMQKIYSAHEPEDTSSFHDLESDGEVDNDFAEDQESFGSSRNFFDMDSFTVAGLGKLKSMNMSSNQRSKKPQRSRSNDYVQPTAVQKECDTSNFETILPSFLIETKIKPWSQTDSTISPEEEAALSQRKYAHPNLRNAFKAFNEPFRIMKCIEPPYCSVPFRPTFDDTYDTATTTSSHVSLSTDSRSRSNSNSYFRPSTETLEEEEAEEEQSGAQSFGAFLAKLKEANSNEDYAGSSSPRTVFLRQSNKYSSVGRSHKSNEGFDEMVLSDKKKSLFEFAKATIAKKTTDIIENIEPKNGTVMTFKEVGLDQITENITSKTRLVSCLKPDYKFKPLDASLCQRSNDIPYPVKRKTKFFLQCSNLRFLDSTQMKDRELLFMTIALYDTLAGRKISEDYHFHLMPSCQFNRVSETIKRDLSLYDASLNNSMFASKKLFSVSYPNDQIYVVAFVYRMPTSTIKDAIKMYSKEAKNVEKWFEKYEEYKPKLCRHRQPFLFSFAPLFEKELMEIKGKQVETFKLSSSKIDLKPLYEIEGDWKNPMDVITTIRNSLKEKKTKSNQVSGVMSLNVELYSNASAQSNYEIQQRVTQQHHKSSSIHSRNNSDSSLGSCTPLTVQVSPRSDSMFDRHDVEQIPRDVIQEFPLLSSNYPNLAIQNTLFIYPIAFSIEGSKSAKNVFIEVYFRNNDVIPPVINDINDPYSEKRFITWLKREKTHTLLTSLSYDEKQQQLFDEFRLELPLIPNYKHHLLFVFYHIDIDNKRSKKLEYANPAIDARQDFFGTSDRAVIGYSFLPLTRRVQNDNSNYKIGENIAFCHEISKELNIYKKDTFLSNYLSLEGLRAIKNAKLVVKTKLVSTLYPRDRFLSLFYCVMTDLYTFPLFKSNEVLEYLSNDLLLRFNEIDFSEFMPHFPVVMNMLFELMTRIRDFSTNIKLVERVEQQALDAVIVCLKGAYHYTKLHSRGNKFFSSYIKYIFAPDQSLTLKLPYIFIKLLQATSREVDASQDTRYIDEKFGKKRLSNTKKSAPVLEKKEDDQHYDVIKFSWFIFDAIVKSVALDCANNRETMGYQSNTMTYFNSEQDELAFIDLVESVMVNFNNCVNKLMLTEVANRNNIGLNGNRNLALFIRDLIPMLHRRNIVKLLNNYFSFFSGSDEKQLNLKIEFIAIVSDYEYWIPLNNLSLEEGNFGISHFSNLFYQIVDTNKDKLVKKISKALLNHLCKLDYDSRYNEDSEKALVCELYLGFVDAFFERDGSLPYLQNDDLYVVTSCMILWIMRGLSQRRLVEWFKSQPYYRTSNILTFLDSFTIAINNLDYNAKTSKERELKDDRTLRTEVILIINYLISVITSVHIPDYDLIKELEMQSDNIELLANIPLNDPSLLKQRQLVSDYESLKVTSQRPIVSLFFRQICRLLMNAVLQLTLRKELDLCYIVFRESIFPLICNCTSHLVLTELYDTSIPKKERAPIAEKRRLEQKWRWLLGAVMLHAGFTSEEEENAYPIVRKCYELLLAPFKNKKFDAILEDSTSEEGDLMFNTDDNNIKAGTFKKLVERLLDVNTNSVDKEGNRFADIFLLTCTSFASPMLLLQQIIDIFKNTDDAVIKLRVEQFISKWVRFGFHDFDNLLIARLVSFLSNISAVTQKKIKKYIIKHFLHVKMENYGDLNNIFPNPQIPKNIPKEKLEEPEMDIKKWKEAKKFAKHLENPFNLKFELLEWPSLEIARQLTLIESKLFRKIEAKEFFGSAWTDKGYKQELAPTLCAITERTNNISFWVRNKILMESNLELRKKIMKKFVDILRELKELRNYTSMIQITSAFNSAEIHRLKKTKEGLSKQDLELIEECSNLVSNNSKSLREQLEREVIINGAPAVPVVAIYFTDLVFIEDGNPDTFEHKTNRNKKLINFQKRRLYYNAVNTIKTLQTKSKYSLQPLPYLQYILKEEILQNLKTDEKMLFDLSLKIEPRTNK</sequence>
<feature type="region of interest" description="Disordered" evidence="4">
    <location>
        <begin position="812"/>
        <end position="836"/>
    </location>
</feature>
<dbReference type="Gene3D" id="2.60.40.150">
    <property type="entry name" value="C2 domain"/>
    <property type="match status" value="1"/>
</dbReference>
<dbReference type="RefSeq" id="XP_044557375.1">
    <property type="nucleotide sequence ID" value="XM_044712813.1"/>
</dbReference>
<evidence type="ECO:0000313" key="9">
    <source>
        <dbReference type="Proteomes" id="UP000444721"/>
    </source>
</evidence>
<dbReference type="OMA" id="EQFISKW"/>
<dbReference type="PROSITE" id="PS51650">
    <property type="entry name" value="C2_DOCK"/>
    <property type="match status" value="1"/>
</dbReference>
<dbReference type="CDD" id="cd08679">
    <property type="entry name" value="C2_DOCK180_related"/>
    <property type="match status" value="1"/>
</dbReference>
<keyword evidence="1 2" id="KW-0344">Guanine-nucleotide releasing factor</keyword>
<feature type="compositionally biased region" description="Low complexity" evidence="4">
    <location>
        <begin position="13"/>
        <end position="27"/>
    </location>
</feature>
<comment type="similarity">
    <text evidence="3">Belongs to the DOCK family.</text>
</comment>
<dbReference type="InterPro" id="IPR000651">
    <property type="entry name" value="Ras-like_Gua-exchang_fac_N"/>
</dbReference>
<feature type="compositionally biased region" description="Low complexity" evidence="4">
    <location>
        <begin position="185"/>
        <end position="201"/>
    </location>
</feature>
<dbReference type="InterPro" id="IPR036964">
    <property type="entry name" value="RASGEF_cat_dom_sf"/>
</dbReference>
<feature type="compositionally biased region" description="Low complexity" evidence="4">
    <location>
        <begin position="210"/>
        <end position="233"/>
    </location>
</feature>
<feature type="compositionally biased region" description="Low complexity" evidence="4">
    <location>
        <begin position="417"/>
        <end position="443"/>
    </location>
</feature>
<dbReference type="Pfam" id="PF00618">
    <property type="entry name" value="RasGEF_N"/>
    <property type="match status" value="1"/>
</dbReference>
<feature type="region of interest" description="Disordered" evidence="4">
    <location>
        <begin position="926"/>
        <end position="966"/>
    </location>
</feature>
<feature type="compositionally biased region" description="Low complexity" evidence="4">
    <location>
        <begin position="477"/>
        <end position="490"/>
    </location>
</feature>
<feature type="compositionally biased region" description="Low complexity" evidence="4">
    <location>
        <begin position="84"/>
        <end position="96"/>
    </location>
</feature>
<feature type="compositionally biased region" description="Low complexity" evidence="4">
    <location>
        <begin position="120"/>
        <end position="135"/>
    </location>
</feature>
<feature type="compositionally biased region" description="Basic and acidic residues" evidence="4">
    <location>
        <begin position="308"/>
        <end position="317"/>
    </location>
</feature>
<dbReference type="InterPro" id="IPR008937">
    <property type="entry name" value="Ras-like_GEF"/>
</dbReference>
<name>A0A6A5BDI2_NAEFO</name>
<dbReference type="Pfam" id="PF14429">
    <property type="entry name" value="DOCK-C2"/>
    <property type="match status" value="1"/>
</dbReference>
<comment type="caution">
    <text evidence="8">The sequence shown here is derived from an EMBL/GenBank/DDBJ whole genome shotgun (WGS) entry which is preliminary data.</text>
</comment>
<dbReference type="InterPro" id="IPR035892">
    <property type="entry name" value="C2_domain_sf"/>
</dbReference>
<dbReference type="SMART" id="SM00147">
    <property type="entry name" value="RasGEF"/>
    <property type="match status" value="1"/>
</dbReference>
<dbReference type="InterPro" id="IPR001895">
    <property type="entry name" value="RASGEF_cat_dom"/>
</dbReference>
<feature type="region of interest" description="Disordered" evidence="4">
    <location>
        <begin position="334"/>
        <end position="602"/>
    </location>
</feature>
<gene>
    <name evidence="8" type="ORF">FDP41_008910</name>
</gene>
<feature type="compositionally biased region" description="Low complexity" evidence="4">
    <location>
        <begin position="458"/>
        <end position="469"/>
    </location>
</feature>
<dbReference type="GeneID" id="68116127"/>
<evidence type="ECO:0000256" key="3">
    <source>
        <dbReference type="PROSITE-ProRule" id="PRU00983"/>
    </source>
</evidence>
<evidence type="ECO:0000256" key="2">
    <source>
        <dbReference type="PROSITE-ProRule" id="PRU00168"/>
    </source>
</evidence>
<reference evidence="8 9" key="1">
    <citation type="journal article" date="2019" name="Sci. Rep.">
        <title>Nanopore sequencing improves the draft genome of the human pathogenic amoeba Naegleria fowleri.</title>
        <authorList>
            <person name="Liechti N."/>
            <person name="Schurch N."/>
            <person name="Bruggmann R."/>
            <person name="Wittwer M."/>
        </authorList>
    </citation>
    <scope>NUCLEOTIDE SEQUENCE [LARGE SCALE GENOMIC DNA]</scope>
    <source>
        <strain evidence="8 9">ATCC 30894</strain>
    </source>
</reference>
<feature type="compositionally biased region" description="Acidic residues" evidence="4">
    <location>
        <begin position="953"/>
        <end position="963"/>
    </location>
</feature>
<dbReference type="OrthoDB" id="546434at2759"/>
<feature type="compositionally biased region" description="Low complexity" evidence="4">
    <location>
        <begin position="544"/>
        <end position="585"/>
    </location>
</feature>
<feature type="region of interest" description="Disordered" evidence="4">
    <location>
        <begin position="714"/>
        <end position="747"/>
    </location>
</feature>